<dbReference type="RefSeq" id="WP_012584194.1">
    <property type="nucleotide sequence ID" value="NC_011662.2"/>
</dbReference>
<name>C4ZIE5_THASP</name>
<protein>
    <submittedName>
        <fullName evidence="1">Uncharacterized protein</fullName>
    </submittedName>
</protein>
<dbReference type="AlphaFoldDB" id="C4ZIE5"/>
<proteinExistence type="predicted"/>
<reference evidence="1 2" key="2">
    <citation type="journal article" date="2012" name="Stand. Genomic Sci.">
        <title>Complete genome sequence of Thauera aminoaromatica strain MZ1T.</title>
        <authorList>
            <person name="Jiang K."/>
            <person name="Sanseverino J."/>
            <person name="Chauhan A."/>
            <person name="Lucas S."/>
            <person name="Copeland A."/>
            <person name="Lapidus A."/>
            <person name="Del Rio T.G."/>
            <person name="Dalin E."/>
            <person name="Tice H."/>
            <person name="Bruce D."/>
            <person name="Goodwin L."/>
            <person name="Pitluck S."/>
            <person name="Sims D."/>
            <person name="Brettin T."/>
            <person name="Detter J.C."/>
            <person name="Han C."/>
            <person name="Chang Y.J."/>
            <person name="Larimer F."/>
            <person name="Land M."/>
            <person name="Hauser L."/>
            <person name="Kyrpides N.C."/>
            <person name="Mikhailova N."/>
            <person name="Moser S."/>
            <person name="Jegier P."/>
            <person name="Close D."/>
            <person name="Debruyn J.M."/>
            <person name="Wang Y."/>
            <person name="Layton A.C."/>
            <person name="Allen M.S."/>
            <person name="Sayler G.S."/>
        </authorList>
    </citation>
    <scope>NUCLEOTIDE SEQUENCE [LARGE SCALE GENOMIC DNA]</scope>
    <source>
        <strain evidence="1 2">MZ1T</strain>
    </source>
</reference>
<dbReference type="EMBL" id="CP001281">
    <property type="protein sequence ID" value="ACK52839.1"/>
    <property type="molecule type" value="Genomic_DNA"/>
</dbReference>
<gene>
    <name evidence="1" type="ordered locus">Tmz1t_0037</name>
</gene>
<organism evidence="1 2">
    <name type="scientific">Thauera aminoaromatica</name>
    <dbReference type="NCBI Taxonomy" id="164330"/>
    <lineage>
        <taxon>Bacteria</taxon>
        <taxon>Pseudomonadati</taxon>
        <taxon>Pseudomonadota</taxon>
        <taxon>Betaproteobacteria</taxon>
        <taxon>Rhodocyclales</taxon>
        <taxon>Zoogloeaceae</taxon>
        <taxon>Thauera</taxon>
    </lineage>
</organism>
<dbReference type="KEGG" id="tmz:Tmz1t_0037"/>
<keyword evidence="2" id="KW-1185">Reference proteome</keyword>
<dbReference type="HOGENOM" id="CLU_1642664_0_0_4"/>
<reference evidence="2" key="1">
    <citation type="submission" date="2009-05" db="EMBL/GenBank/DDBJ databases">
        <title>Complete sequence of chromosome of Thauera sp. MZ1T.</title>
        <authorList>
            <consortium name="US DOE Joint Genome Institute"/>
            <person name="Lucas S."/>
            <person name="Copeland A."/>
            <person name="Lapidus A."/>
            <person name="Glavina del Rio T."/>
            <person name="Dalin E."/>
            <person name="Tice H."/>
            <person name="Bruce D."/>
            <person name="Goodwin L."/>
            <person name="Pitluck S."/>
            <person name="Sims D."/>
            <person name="Brettin T."/>
            <person name="Detter J.C."/>
            <person name="Han C."/>
            <person name="Larimer F."/>
            <person name="Land M."/>
            <person name="Hauser L."/>
            <person name="Kyrpides N."/>
            <person name="Mikhailova N."/>
            <person name="Sayler G.S."/>
        </authorList>
    </citation>
    <scope>NUCLEOTIDE SEQUENCE [LARGE SCALE GENOMIC DNA]</scope>
    <source>
        <strain evidence="2">MZ1T</strain>
    </source>
</reference>
<evidence type="ECO:0000313" key="2">
    <source>
        <dbReference type="Proteomes" id="UP000002186"/>
    </source>
</evidence>
<sequence>MAKNYYGCIPIMAWLLCHYFYSRDHYVWVAERYYPYRLPNPRSSNPHRIYEDLYEPWMDADNFDKYISQTRLSLRNGVESKEKAGAITSGDATRLKKICDKIEVAFFCPIVLRLDIDQIDGARLETAGSGASVGSHEFLIRDLHENEFDILFLDVVQDPAVKQLVADEIAGTSRGTAPADAMDLLEQRLLP</sequence>
<evidence type="ECO:0000313" key="1">
    <source>
        <dbReference type="EMBL" id="ACK52839.1"/>
    </source>
</evidence>
<dbReference type="Proteomes" id="UP000002186">
    <property type="component" value="Chromosome"/>
</dbReference>
<accession>C4ZIE5</accession>
<dbReference type="OrthoDB" id="959758at2"/>